<dbReference type="InterPro" id="IPR007353">
    <property type="entry name" value="DUF421"/>
</dbReference>
<evidence type="ECO:0000259" key="8">
    <source>
        <dbReference type="Pfam" id="PF04239"/>
    </source>
</evidence>
<proteinExistence type="inferred from homology"/>
<feature type="transmembrane region" description="Helical" evidence="7">
    <location>
        <begin position="35"/>
        <end position="51"/>
    </location>
</feature>
<dbReference type="PANTHER" id="PTHR34582:SF5">
    <property type="entry name" value="UPF0702 TRANSMEMBRANE PROTEIN YETF"/>
    <property type="match status" value="1"/>
</dbReference>
<protein>
    <submittedName>
        <fullName evidence="9">Uncharacterized membrane protein YcaP (DUF421 family)</fullName>
    </submittedName>
</protein>
<sequence>MLLYVGKVILLFSISVVVIRLLGKAALAQLTPHDLTAIVFLATLAVTPLISEDMGRAIIGIVVVTILHIIFSKLSLFRWLNRLLIGEPTILIRHGKIIKQNLKRSHYSLIELLATLRAEGYPDLKNVEYAILEPTGDISVIPSKDSILLTPKHLNLDVEYEGMPISLIIEGKIQHKNLNLIGKDAEWLKMKLEQDGYHKMADIFYAAVRDTDESLIIDTGKEFS</sequence>
<keyword evidence="6 7" id="KW-0472">Membrane</keyword>
<dbReference type="RefSeq" id="WP_209845626.1">
    <property type="nucleotide sequence ID" value="NZ_CBCRVE010000001.1"/>
</dbReference>
<keyword evidence="5 7" id="KW-1133">Transmembrane helix</keyword>
<gene>
    <name evidence="9" type="ORF">J2Z20_000797</name>
</gene>
<reference evidence="9 10" key="1">
    <citation type="submission" date="2021-03" db="EMBL/GenBank/DDBJ databases">
        <title>Genomic Encyclopedia of Type Strains, Phase IV (KMG-IV): sequencing the most valuable type-strain genomes for metagenomic binning, comparative biology and taxonomic classification.</title>
        <authorList>
            <person name="Goeker M."/>
        </authorList>
    </citation>
    <scope>NUCLEOTIDE SEQUENCE [LARGE SCALE GENOMIC DNA]</scope>
    <source>
        <strain evidence="9 10">DSM 23491</strain>
    </source>
</reference>
<comment type="similarity">
    <text evidence="2">Belongs to the UPF0702 family.</text>
</comment>
<keyword evidence="10" id="KW-1185">Reference proteome</keyword>
<feature type="transmembrane region" description="Helical" evidence="7">
    <location>
        <begin position="6"/>
        <end position="23"/>
    </location>
</feature>
<comment type="subcellular location">
    <subcellularLocation>
        <location evidence="1">Cell membrane</location>
        <topology evidence="1">Multi-pass membrane protein</topology>
    </subcellularLocation>
</comment>
<dbReference type="Pfam" id="PF04239">
    <property type="entry name" value="DUF421"/>
    <property type="match status" value="1"/>
</dbReference>
<dbReference type="Proteomes" id="UP001519273">
    <property type="component" value="Unassembled WGS sequence"/>
</dbReference>
<organism evidence="9 10">
    <name type="scientific">Paenibacillus sediminis</name>
    <dbReference type="NCBI Taxonomy" id="664909"/>
    <lineage>
        <taxon>Bacteria</taxon>
        <taxon>Bacillati</taxon>
        <taxon>Bacillota</taxon>
        <taxon>Bacilli</taxon>
        <taxon>Bacillales</taxon>
        <taxon>Paenibacillaceae</taxon>
        <taxon>Paenibacillus</taxon>
    </lineage>
</organism>
<evidence type="ECO:0000256" key="5">
    <source>
        <dbReference type="ARBA" id="ARBA00022989"/>
    </source>
</evidence>
<evidence type="ECO:0000313" key="10">
    <source>
        <dbReference type="Proteomes" id="UP001519273"/>
    </source>
</evidence>
<evidence type="ECO:0000256" key="6">
    <source>
        <dbReference type="ARBA" id="ARBA00023136"/>
    </source>
</evidence>
<dbReference type="InterPro" id="IPR023090">
    <property type="entry name" value="UPF0702_alpha/beta_dom_sf"/>
</dbReference>
<evidence type="ECO:0000256" key="4">
    <source>
        <dbReference type="ARBA" id="ARBA00022692"/>
    </source>
</evidence>
<feature type="domain" description="YetF C-terminal" evidence="8">
    <location>
        <begin position="77"/>
        <end position="208"/>
    </location>
</feature>
<evidence type="ECO:0000256" key="7">
    <source>
        <dbReference type="SAM" id="Phobius"/>
    </source>
</evidence>
<dbReference type="Gene3D" id="3.30.240.20">
    <property type="entry name" value="bsu07140 like domains"/>
    <property type="match status" value="2"/>
</dbReference>
<evidence type="ECO:0000256" key="1">
    <source>
        <dbReference type="ARBA" id="ARBA00004651"/>
    </source>
</evidence>
<keyword evidence="4 7" id="KW-0812">Transmembrane</keyword>
<keyword evidence="3" id="KW-1003">Cell membrane</keyword>
<comment type="caution">
    <text evidence="9">The sequence shown here is derived from an EMBL/GenBank/DDBJ whole genome shotgun (WGS) entry which is preliminary data.</text>
</comment>
<evidence type="ECO:0000313" key="9">
    <source>
        <dbReference type="EMBL" id="MBP1935936.1"/>
    </source>
</evidence>
<dbReference type="EMBL" id="JAGGKP010000001">
    <property type="protein sequence ID" value="MBP1935936.1"/>
    <property type="molecule type" value="Genomic_DNA"/>
</dbReference>
<name>A0ABS4H0B8_9BACL</name>
<feature type="transmembrane region" description="Helical" evidence="7">
    <location>
        <begin position="57"/>
        <end position="76"/>
    </location>
</feature>
<accession>A0ABS4H0B8</accession>
<dbReference type="PANTHER" id="PTHR34582">
    <property type="entry name" value="UPF0702 TRANSMEMBRANE PROTEIN YCAP"/>
    <property type="match status" value="1"/>
</dbReference>
<evidence type="ECO:0000256" key="2">
    <source>
        <dbReference type="ARBA" id="ARBA00006448"/>
    </source>
</evidence>
<evidence type="ECO:0000256" key="3">
    <source>
        <dbReference type="ARBA" id="ARBA00022475"/>
    </source>
</evidence>